<dbReference type="OrthoDB" id="248387at2759"/>
<keyword evidence="3" id="KW-1185">Reference proteome</keyword>
<gene>
    <name evidence="2" type="ORF">BDK51DRAFT_27234</name>
</gene>
<dbReference type="EMBL" id="KZ998167">
    <property type="protein sequence ID" value="RKO86473.1"/>
    <property type="molecule type" value="Genomic_DNA"/>
</dbReference>
<sequence>MPARTSSPSPPSHDEDVTSPLLPNSLRADPPIPNRANCEAHPHHPTIVQNVHVPDDYSWLRNAAADPDVETYIAAENLYTDFVLWDAIGLTVVLVRDLFEWSYRAGGMGSVAPARESGPCGTVEAGVETLWEAGSYFYWIRYEEGEQYPVFMRAPSPIARSAAASEAGCGCIVPPPGTEQSCLISTP</sequence>
<evidence type="ECO:0000313" key="3">
    <source>
        <dbReference type="Proteomes" id="UP000269721"/>
    </source>
</evidence>
<reference evidence="3" key="1">
    <citation type="journal article" date="2018" name="Nat. Microbiol.">
        <title>Leveraging single-cell genomics to expand the fungal tree of life.</title>
        <authorList>
            <person name="Ahrendt S.R."/>
            <person name="Quandt C.A."/>
            <person name="Ciobanu D."/>
            <person name="Clum A."/>
            <person name="Salamov A."/>
            <person name="Andreopoulos B."/>
            <person name="Cheng J.F."/>
            <person name="Woyke T."/>
            <person name="Pelin A."/>
            <person name="Henrissat B."/>
            <person name="Reynolds N.K."/>
            <person name="Benny G.L."/>
            <person name="Smith M.E."/>
            <person name="James T.Y."/>
            <person name="Grigoriev I.V."/>
        </authorList>
    </citation>
    <scope>NUCLEOTIDE SEQUENCE [LARGE SCALE GENOMIC DNA]</scope>
</reference>
<proteinExistence type="predicted"/>
<dbReference type="Proteomes" id="UP000269721">
    <property type="component" value="Unassembled WGS sequence"/>
</dbReference>
<evidence type="ECO:0000313" key="2">
    <source>
        <dbReference type="EMBL" id="RKO86473.1"/>
    </source>
</evidence>
<evidence type="ECO:0008006" key="4">
    <source>
        <dbReference type="Google" id="ProtNLM"/>
    </source>
</evidence>
<accession>A0A4P9W584</accession>
<evidence type="ECO:0000256" key="1">
    <source>
        <dbReference type="SAM" id="MobiDB-lite"/>
    </source>
</evidence>
<protein>
    <recommendedName>
        <fullName evidence="4">Peptidase S9A N-terminal domain-containing protein</fullName>
    </recommendedName>
</protein>
<organism evidence="2 3">
    <name type="scientific">Blyttiomyces helicus</name>
    <dbReference type="NCBI Taxonomy" id="388810"/>
    <lineage>
        <taxon>Eukaryota</taxon>
        <taxon>Fungi</taxon>
        <taxon>Fungi incertae sedis</taxon>
        <taxon>Chytridiomycota</taxon>
        <taxon>Chytridiomycota incertae sedis</taxon>
        <taxon>Chytridiomycetes</taxon>
        <taxon>Chytridiomycetes incertae sedis</taxon>
        <taxon>Blyttiomyces</taxon>
    </lineage>
</organism>
<dbReference type="AlphaFoldDB" id="A0A4P9W584"/>
<feature type="region of interest" description="Disordered" evidence="1">
    <location>
        <begin position="1"/>
        <end position="41"/>
    </location>
</feature>
<name>A0A4P9W584_9FUNG</name>
<dbReference type="SUPFAM" id="SSF50993">
    <property type="entry name" value="Peptidase/esterase 'gauge' domain"/>
    <property type="match status" value="1"/>
</dbReference>